<dbReference type="AlphaFoldDB" id="A0A509E969"/>
<dbReference type="EMBL" id="CABFPH010000013">
    <property type="protein sequence ID" value="VUD70826.1"/>
    <property type="molecule type" value="Genomic_DNA"/>
</dbReference>
<evidence type="ECO:0000256" key="2">
    <source>
        <dbReference type="ARBA" id="ARBA00007637"/>
    </source>
</evidence>
<keyword evidence="4" id="KW-0560">Oxidoreductase</keyword>
<dbReference type="RefSeq" id="WP_185156777.1">
    <property type="nucleotide sequence ID" value="NZ_CABFPH010000013.1"/>
</dbReference>
<name>A0A509E969_9HYPH</name>
<feature type="domain" description="NAD-dependent epimerase/dehydratase" evidence="3">
    <location>
        <begin position="4"/>
        <end position="212"/>
    </location>
</feature>
<evidence type="ECO:0000259" key="3">
    <source>
        <dbReference type="Pfam" id="PF01370"/>
    </source>
</evidence>
<comment type="similarity">
    <text evidence="2">Belongs to the NAD(P)-dependent epimerase/dehydratase family.</text>
</comment>
<dbReference type="InterPro" id="IPR036291">
    <property type="entry name" value="NAD(P)-bd_dom_sf"/>
</dbReference>
<evidence type="ECO:0000313" key="5">
    <source>
        <dbReference type="Proteomes" id="UP000410984"/>
    </source>
</evidence>
<accession>A0A509E969</accession>
<dbReference type="GO" id="GO:0047916">
    <property type="term" value="F:GDP-6-deoxy-D-talose 4-dehydrogenase activity"/>
    <property type="evidence" value="ECO:0007669"/>
    <property type="project" value="UniProtKB-EC"/>
</dbReference>
<protein>
    <submittedName>
        <fullName evidence="4">GDP-6-deoxy-D-talose 4-dehydrogenase</fullName>
        <ecNumber evidence="4">1.1.1.135</ecNumber>
    </submittedName>
</protein>
<comment type="pathway">
    <text evidence="1">Bacterial outer membrane biogenesis; LPS O-antigen biosynthesis.</text>
</comment>
<dbReference type="PANTHER" id="PTHR43000">
    <property type="entry name" value="DTDP-D-GLUCOSE 4,6-DEHYDRATASE-RELATED"/>
    <property type="match status" value="1"/>
</dbReference>
<dbReference type="SUPFAM" id="SSF51735">
    <property type="entry name" value="NAD(P)-binding Rossmann-fold domains"/>
    <property type="match status" value="1"/>
</dbReference>
<keyword evidence="5" id="KW-1185">Reference proteome</keyword>
<dbReference type="EC" id="1.1.1.135" evidence="4"/>
<dbReference type="Proteomes" id="UP000410984">
    <property type="component" value="Unassembled WGS sequence"/>
</dbReference>
<proteinExistence type="inferred from homology"/>
<dbReference type="Pfam" id="PF01370">
    <property type="entry name" value="Epimerase"/>
    <property type="match status" value="1"/>
</dbReference>
<dbReference type="InterPro" id="IPR001509">
    <property type="entry name" value="Epimerase_deHydtase"/>
</dbReference>
<evidence type="ECO:0000313" key="4">
    <source>
        <dbReference type="EMBL" id="VUD70826.1"/>
    </source>
</evidence>
<gene>
    <name evidence="4" type="primary">tld</name>
    <name evidence="4" type="ORF">MET9862_01399</name>
</gene>
<reference evidence="4 5" key="1">
    <citation type="submission" date="2019-06" db="EMBL/GenBank/DDBJ databases">
        <authorList>
            <person name="Rodrigo-Torres L."/>
            <person name="Arahal R. D."/>
            <person name="Lucena T."/>
        </authorList>
    </citation>
    <scope>NUCLEOTIDE SEQUENCE [LARGE SCALE GENOMIC DNA]</scope>
    <source>
        <strain evidence="4 5">SB0023/3</strain>
    </source>
</reference>
<evidence type="ECO:0000256" key="1">
    <source>
        <dbReference type="ARBA" id="ARBA00005125"/>
    </source>
</evidence>
<dbReference type="Gene3D" id="3.40.50.720">
    <property type="entry name" value="NAD(P)-binding Rossmann-like Domain"/>
    <property type="match status" value="1"/>
</dbReference>
<organism evidence="4 5">
    <name type="scientific">Methylobacterium symbioticum</name>
    <dbReference type="NCBI Taxonomy" id="2584084"/>
    <lineage>
        <taxon>Bacteria</taxon>
        <taxon>Pseudomonadati</taxon>
        <taxon>Pseudomonadota</taxon>
        <taxon>Alphaproteobacteria</taxon>
        <taxon>Hyphomicrobiales</taxon>
        <taxon>Methylobacteriaceae</taxon>
        <taxon>Methylobacterium</taxon>
    </lineage>
</organism>
<sequence>MRRILITGGSGFIGRNLVEALSPTCAVAAPGSRALDLLDAEATRRYLQAGRFDAVIHAATWDATTASNKDRSLTLQNNLRMFFNVARCNDCFGRMIHYGSGAEYCKLTMPPRVRERYFGTRVPETDYGLSKYLQALHIETAENIYNLRLFGVFGRYESWRIRFISNVLCKALFDLPLTIRQDTVFDYLDVADLVTVTAWFLENEPAHRTCNVCTGRGVPLSAIARLACDIAGKDLPIRIFEGGLGREYSGDNARLLDAIGNFPFRDLRASMESLYRWYAEHQHQIDRDGLAATR</sequence>